<evidence type="ECO:0000313" key="2">
    <source>
        <dbReference type="EMBL" id="PWK27677.1"/>
    </source>
</evidence>
<organism evidence="2 3">
    <name type="scientific">Arcicella aurantiaca</name>
    <dbReference type="NCBI Taxonomy" id="591202"/>
    <lineage>
        <taxon>Bacteria</taxon>
        <taxon>Pseudomonadati</taxon>
        <taxon>Bacteroidota</taxon>
        <taxon>Cytophagia</taxon>
        <taxon>Cytophagales</taxon>
        <taxon>Flectobacillaceae</taxon>
        <taxon>Arcicella</taxon>
    </lineage>
</organism>
<dbReference type="InterPro" id="IPR052516">
    <property type="entry name" value="N-heterocyclic_Hydroxylase"/>
</dbReference>
<dbReference type="PANTHER" id="PTHR47495">
    <property type="entry name" value="ALDEHYDE DEHYDROGENASE"/>
    <property type="match status" value="1"/>
</dbReference>
<dbReference type="InterPro" id="IPR000674">
    <property type="entry name" value="Ald_Oxase/Xan_DH_a/b"/>
</dbReference>
<dbReference type="InterPro" id="IPR037165">
    <property type="entry name" value="AldOxase/xan_DH_Mopterin-bd_sf"/>
</dbReference>
<gene>
    <name evidence="2" type="ORF">LV89_01568</name>
</gene>
<comment type="caution">
    <text evidence="2">The sequence shown here is derived from an EMBL/GenBank/DDBJ whole genome shotgun (WGS) entry which is preliminary data.</text>
</comment>
<dbReference type="InterPro" id="IPR012368">
    <property type="entry name" value="OxRdtase_Mopterin-bd_su_IorB"/>
</dbReference>
<sequence>MEKNNINRRNFLRFTGISGMAFVLGISHSSASIEKTLIEPTEASTLLLSQPFNFTPYIIIENTGKITLYNSKPEIGQGTYQSIPALIAEELEISPEQYTVLQTNGEIKFGGAQFAGGSMSVRMSYTEMRKAGATAKEMLLTAASQQWNVPVSECFAEKAQIIHKPSGKKLGYGALVETASKLEVPKNPTLKEAKDFKILGKSVKRQDVPLKVKGQAIFGIDAELPNMVYASVERCPVFGATLKDYDKTATLKIAGVQEVLEVERVFGVYKSVGVAVVAKNYWAALQGRKALKVNWNYQGKDTFNSQEYTKSLHELSKKEGVIDANVGNFEESFGSASKKLEAFYETPFVSHSPMEAMNCTAFWNAENKLDIWTSTQVPSDVMREIPTRFGIKAEDVTLHTNFSGGGFGRRLAIDFIIEAVNLAKAIKKPVKLIWTREDDTQLGPFRPPTFSAMKGAVGSDGKLIAFQHKVISPTIMSFLNPNNDKTKLDGTMTEGISHQKYEIPNMKNLFVYSDIHVPMFWWRSVTSSTLAFSHECFIDELAHSAGKDPMVFRLEMLTKDSDTKRLLQKLKEVSKWDSALPKGKGRGVAQWEFFAGLGGHVVEVSKLSDNSVKIEKIYAVIDLGTVVNPDTVKAQMEGAIVMAITAAIKNGITFAGGKAEQSNFHDNPVLRINEVPKIEVHILAEGGKEIKGVGEPGLPPVAPALANAIFAATGKRVRKMPFDIDKLV</sequence>
<dbReference type="PIRSF" id="PIRSF036389">
    <property type="entry name" value="IOR_B"/>
    <property type="match status" value="1"/>
</dbReference>
<dbReference type="InterPro" id="IPR006311">
    <property type="entry name" value="TAT_signal"/>
</dbReference>
<dbReference type="SMART" id="SM01008">
    <property type="entry name" value="Ald_Xan_dh_C"/>
    <property type="match status" value="1"/>
</dbReference>
<dbReference type="PROSITE" id="PS51318">
    <property type="entry name" value="TAT"/>
    <property type="match status" value="1"/>
</dbReference>
<dbReference type="GO" id="GO:0016491">
    <property type="term" value="F:oxidoreductase activity"/>
    <property type="evidence" value="ECO:0007669"/>
    <property type="project" value="InterPro"/>
</dbReference>
<dbReference type="EMBL" id="QGGO01000006">
    <property type="protein sequence ID" value="PWK27677.1"/>
    <property type="molecule type" value="Genomic_DNA"/>
</dbReference>
<evidence type="ECO:0000259" key="1">
    <source>
        <dbReference type="SMART" id="SM01008"/>
    </source>
</evidence>
<dbReference type="Pfam" id="PF20256">
    <property type="entry name" value="MoCoBD_2"/>
    <property type="match status" value="2"/>
</dbReference>
<keyword evidence="3" id="KW-1185">Reference proteome</keyword>
<dbReference type="Pfam" id="PF02738">
    <property type="entry name" value="MoCoBD_1"/>
    <property type="match status" value="1"/>
</dbReference>
<dbReference type="Gene3D" id="3.30.365.10">
    <property type="entry name" value="Aldehyde oxidase/xanthine dehydrogenase, molybdopterin binding domain"/>
    <property type="match status" value="4"/>
</dbReference>
<name>A0A316EC23_9BACT</name>
<dbReference type="Proteomes" id="UP000245489">
    <property type="component" value="Unassembled WGS sequence"/>
</dbReference>
<evidence type="ECO:0000313" key="3">
    <source>
        <dbReference type="Proteomes" id="UP000245489"/>
    </source>
</evidence>
<dbReference type="RefSeq" id="WP_109742316.1">
    <property type="nucleotide sequence ID" value="NZ_QGGO01000006.1"/>
</dbReference>
<accession>A0A316EC23</accession>
<feature type="domain" description="Aldehyde oxidase/xanthine dehydrogenase a/b hammerhead" evidence="1">
    <location>
        <begin position="213"/>
        <end position="299"/>
    </location>
</feature>
<dbReference type="OrthoDB" id="9767994at2"/>
<proteinExistence type="predicted"/>
<dbReference type="Gene3D" id="3.90.1170.50">
    <property type="entry name" value="Aldehyde oxidase/xanthine dehydrogenase, a/b hammerhead"/>
    <property type="match status" value="1"/>
</dbReference>
<reference evidence="2 3" key="1">
    <citation type="submission" date="2018-05" db="EMBL/GenBank/DDBJ databases">
        <title>Genomic Encyclopedia of Archaeal and Bacterial Type Strains, Phase II (KMG-II): from individual species to whole genera.</title>
        <authorList>
            <person name="Goeker M."/>
        </authorList>
    </citation>
    <scope>NUCLEOTIDE SEQUENCE [LARGE SCALE GENOMIC DNA]</scope>
    <source>
        <strain evidence="2 3">DSM 22214</strain>
    </source>
</reference>
<dbReference type="PANTHER" id="PTHR47495:SF2">
    <property type="entry name" value="ALDEHYDE DEHYDROGENASE"/>
    <property type="match status" value="1"/>
</dbReference>
<dbReference type="InterPro" id="IPR046867">
    <property type="entry name" value="AldOxase/xan_DH_MoCoBD2"/>
</dbReference>
<dbReference type="AlphaFoldDB" id="A0A316EC23"/>
<dbReference type="InterPro" id="IPR008274">
    <property type="entry name" value="AldOxase/xan_DH_MoCoBD1"/>
</dbReference>
<protein>
    <submittedName>
        <fullName evidence="2">Isoquinoline 1-oxidoreductase beta subunit</fullName>
    </submittedName>
</protein>
<dbReference type="SUPFAM" id="SSF56003">
    <property type="entry name" value="Molybdenum cofactor-binding domain"/>
    <property type="match status" value="2"/>
</dbReference>